<dbReference type="EMBL" id="BAABIC010000002">
    <property type="protein sequence ID" value="GAA4676737.1"/>
    <property type="molecule type" value="Genomic_DNA"/>
</dbReference>
<dbReference type="RefSeq" id="WP_345378204.1">
    <property type="nucleotide sequence ID" value="NZ_BAABIC010000002.1"/>
</dbReference>
<dbReference type="Proteomes" id="UP001500325">
    <property type="component" value="Unassembled WGS sequence"/>
</dbReference>
<proteinExistence type="predicted"/>
<evidence type="ECO:0000313" key="1">
    <source>
        <dbReference type="EMBL" id="GAA4676737.1"/>
    </source>
</evidence>
<keyword evidence="2" id="KW-1185">Reference proteome</keyword>
<name>A0ABP8W027_9PSEU</name>
<protein>
    <recommendedName>
        <fullName evidence="3">Antibiotic biosynthesis monooxygenase</fullName>
    </recommendedName>
</protein>
<reference evidence="2" key="1">
    <citation type="journal article" date="2019" name="Int. J. Syst. Evol. Microbiol.">
        <title>The Global Catalogue of Microorganisms (GCM) 10K type strain sequencing project: providing services to taxonomists for standard genome sequencing and annotation.</title>
        <authorList>
            <consortium name="The Broad Institute Genomics Platform"/>
            <consortium name="The Broad Institute Genome Sequencing Center for Infectious Disease"/>
            <person name="Wu L."/>
            <person name="Ma J."/>
        </authorList>
    </citation>
    <scope>NUCLEOTIDE SEQUENCE [LARGE SCALE GENOMIC DNA]</scope>
    <source>
        <strain evidence="2">JCM 18055</strain>
    </source>
</reference>
<organism evidence="1 2">
    <name type="scientific">Pseudonocardia yuanmonensis</name>
    <dbReference type="NCBI Taxonomy" id="1095914"/>
    <lineage>
        <taxon>Bacteria</taxon>
        <taxon>Bacillati</taxon>
        <taxon>Actinomycetota</taxon>
        <taxon>Actinomycetes</taxon>
        <taxon>Pseudonocardiales</taxon>
        <taxon>Pseudonocardiaceae</taxon>
        <taxon>Pseudonocardia</taxon>
    </lineage>
</organism>
<accession>A0ABP8W027</accession>
<comment type="caution">
    <text evidence="1">The sequence shown here is derived from an EMBL/GenBank/DDBJ whole genome shotgun (WGS) entry which is preliminary data.</text>
</comment>
<sequence length="49" mass="5509">MVFDEWTSREGFEAFFGGQREIPDVMRAAGATETPTAASYRIIETTDSY</sequence>
<gene>
    <name evidence="1" type="ORF">GCM10023215_06410</name>
</gene>
<evidence type="ECO:0008006" key="3">
    <source>
        <dbReference type="Google" id="ProtNLM"/>
    </source>
</evidence>
<evidence type="ECO:0000313" key="2">
    <source>
        <dbReference type="Proteomes" id="UP001500325"/>
    </source>
</evidence>